<dbReference type="InterPro" id="IPR010562">
    <property type="entry name" value="Haemolymph_juvenile_hormone-bd"/>
</dbReference>
<dbReference type="Pfam" id="PF06585">
    <property type="entry name" value="JHBP"/>
    <property type="match status" value="1"/>
</dbReference>
<accession>A0A2H1VTZ1</accession>
<evidence type="ECO:0000256" key="3">
    <source>
        <dbReference type="ARBA" id="ARBA00060902"/>
    </source>
</evidence>
<keyword evidence="2" id="KW-0090">Biological rhythms</keyword>
<keyword evidence="1 4" id="KW-0732">Signal</keyword>
<evidence type="ECO:0000313" key="5">
    <source>
        <dbReference type="EMBL" id="SOQ43962.1"/>
    </source>
</evidence>
<dbReference type="FunFam" id="3.15.10.30:FF:000001">
    <property type="entry name" value="Takeout-like protein 1"/>
    <property type="match status" value="1"/>
</dbReference>
<evidence type="ECO:0000256" key="1">
    <source>
        <dbReference type="ARBA" id="ARBA00022729"/>
    </source>
</evidence>
<dbReference type="Gene3D" id="3.15.10.30">
    <property type="entry name" value="Haemolymph juvenile hormone binding protein"/>
    <property type="match status" value="1"/>
</dbReference>
<protein>
    <submittedName>
        <fullName evidence="5">SFRICE_014398</fullName>
    </submittedName>
</protein>
<comment type="similarity">
    <text evidence="3">Belongs to the TO family.</text>
</comment>
<gene>
    <name evidence="5" type="ORF">SFRICE_014398</name>
</gene>
<feature type="chain" id="PRO_5013850227" evidence="4">
    <location>
        <begin position="19"/>
        <end position="249"/>
    </location>
</feature>
<dbReference type="GO" id="GO:0007623">
    <property type="term" value="P:circadian rhythm"/>
    <property type="evidence" value="ECO:0007669"/>
    <property type="project" value="UniProtKB-ARBA"/>
</dbReference>
<feature type="signal peptide" evidence="4">
    <location>
        <begin position="1"/>
        <end position="18"/>
    </location>
</feature>
<dbReference type="PANTHER" id="PTHR11008:SF41">
    <property type="entry name" value="RE70318P"/>
    <property type="match status" value="1"/>
</dbReference>
<dbReference type="GO" id="GO:0005615">
    <property type="term" value="C:extracellular space"/>
    <property type="evidence" value="ECO:0007669"/>
    <property type="project" value="TreeGrafter"/>
</dbReference>
<organism evidence="5">
    <name type="scientific">Spodoptera frugiperda</name>
    <name type="common">Fall armyworm</name>
    <dbReference type="NCBI Taxonomy" id="7108"/>
    <lineage>
        <taxon>Eukaryota</taxon>
        <taxon>Metazoa</taxon>
        <taxon>Ecdysozoa</taxon>
        <taxon>Arthropoda</taxon>
        <taxon>Hexapoda</taxon>
        <taxon>Insecta</taxon>
        <taxon>Pterygota</taxon>
        <taxon>Neoptera</taxon>
        <taxon>Endopterygota</taxon>
        <taxon>Lepidoptera</taxon>
        <taxon>Glossata</taxon>
        <taxon>Ditrysia</taxon>
        <taxon>Noctuoidea</taxon>
        <taxon>Noctuidae</taxon>
        <taxon>Amphipyrinae</taxon>
        <taxon>Spodoptera</taxon>
    </lineage>
</organism>
<evidence type="ECO:0000256" key="2">
    <source>
        <dbReference type="ARBA" id="ARBA00023108"/>
    </source>
</evidence>
<proteinExistence type="inferred from homology"/>
<evidence type="ECO:0000256" key="4">
    <source>
        <dbReference type="SAM" id="SignalP"/>
    </source>
</evidence>
<dbReference type="InterPro" id="IPR038606">
    <property type="entry name" value="To_sf"/>
</dbReference>
<name>A0A2H1VTZ1_SPOFR</name>
<dbReference type="EMBL" id="ODYU01004270">
    <property type="protein sequence ID" value="SOQ43962.1"/>
    <property type="molecule type" value="Genomic_DNA"/>
</dbReference>
<reference evidence="5" key="1">
    <citation type="submission" date="2016-07" db="EMBL/GenBank/DDBJ databases">
        <authorList>
            <person name="Bretaudeau A."/>
        </authorList>
    </citation>
    <scope>NUCLEOTIDE SEQUENCE</scope>
    <source>
        <strain evidence="5">Rice</strain>
        <tissue evidence="5">Whole body</tissue>
    </source>
</reference>
<dbReference type="AlphaFoldDB" id="A0A2H1VTZ1"/>
<sequence length="249" mass="28021">MFTKKYFVILLLAYVANCEDAYLPPYITPCEFKSDDFVDCIKKQIEIALPQFTHGIPEMDVPSIDPVHLKNIEIVGNGLNLTFSEAEMHGLSQSKVTELKLQLSKGEGQFSLSFKGNMNLTAKYVADGRILILPIQGNGDALVDAQGVEVHIDSKLILEKDSKGDHMKLATPKYRYTIERTVFDLKNLFNGNKQLADTTLQFANENWQQLMDELSPPAIKQIVKTVVKAINKFLSKVDIHQIIKGYTED</sequence>
<dbReference type="SMART" id="SM00700">
    <property type="entry name" value="JHBP"/>
    <property type="match status" value="1"/>
</dbReference>
<dbReference type="PANTHER" id="PTHR11008">
    <property type="entry name" value="PROTEIN TAKEOUT-LIKE PROTEIN"/>
    <property type="match status" value="1"/>
</dbReference>